<evidence type="ECO:0000256" key="2">
    <source>
        <dbReference type="ARBA" id="ARBA00022670"/>
    </source>
</evidence>
<evidence type="ECO:0000259" key="5">
    <source>
        <dbReference type="PROSITE" id="PS51858"/>
    </source>
</evidence>
<dbReference type="GO" id="GO:0016579">
    <property type="term" value="P:protein deubiquitination"/>
    <property type="evidence" value="ECO:0007669"/>
    <property type="project" value="TreeGrafter"/>
</dbReference>
<dbReference type="PROSITE" id="PS51858">
    <property type="entry name" value="PPPDE"/>
    <property type="match status" value="1"/>
</dbReference>
<evidence type="ECO:0000256" key="3">
    <source>
        <dbReference type="ARBA" id="ARBA00022801"/>
    </source>
</evidence>
<keyword evidence="2" id="KW-0645">Protease</keyword>
<proteinExistence type="inferred from homology"/>
<protein>
    <recommendedName>
        <fullName evidence="5">PPPDE domain-containing protein</fullName>
    </recommendedName>
</protein>
<dbReference type="AlphaFoldDB" id="A0A511K9C5"/>
<sequence length="315" mass="34380">MAARDADEPLQVQIVVYDLLPPSKLGSLLNFIGSGVYHSSVQLRIPLGPTDLSPTPTEYAFGGHDAPNVTGIFGIPAGTAAQRMPGLRYFSTLDAGTAFGDDWEKAFGRRRSDENAKRERRRRLDGRMRSSSTRQIAGSPYGGWQSIDSQSIVNLVYSAQAPGRTPKMGFKADETEDDEADGSADEYEDDGGARDGTQFMSKAERRAYSILRELKADPAWNGTRYRLLEKNCNTFTDELVYRLTGRRAPGWLNRAAWVATSIPCIVPAGWIDEADEAAPSGDGVEVHDPAHMVSGDGELVIKPPRADRMDLGGRA</sequence>
<feature type="compositionally biased region" description="Acidic residues" evidence="4">
    <location>
        <begin position="174"/>
        <end position="190"/>
    </location>
</feature>
<keyword evidence="3" id="KW-0378">Hydrolase</keyword>
<organism evidence="6 7">
    <name type="scientific">Rhodotorula toruloides</name>
    <name type="common">Yeast</name>
    <name type="synonym">Rhodosporidium toruloides</name>
    <dbReference type="NCBI Taxonomy" id="5286"/>
    <lineage>
        <taxon>Eukaryota</taxon>
        <taxon>Fungi</taxon>
        <taxon>Dikarya</taxon>
        <taxon>Basidiomycota</taxon>
        <taxon>Pucciniomycotina</taxon>
        <taxon>Microbotryomycetes</taxon>
        <taxon>Sporidiobolales</taxon>
        <taxon>Sporidiobolaceae</taxon>
        <taxon>Rhodotorula</taxon>
    </lineage>
</organism>
<dbReference type="PANTHER" id="PTHR12378">
    <property type="entry name" value="DESUMOYLATING ISOPEPTIDASE"/>
    <property type="match status" value="1"/>
</dbReference>
<dbReference type="GO" id="GO:0006508">
    <property type="term" value="P:proteolysis"/>
    <property type="evidence" value="ECO:0007669"/>
    <property type="project" value="UniProtKB-KW"/>
</dbReference>
<dbReference type="GO" id="GO:0101005">
    <property type="term" value="F:deubiquitinase activity"/>
    <property type="evidence" value="ECO:0007669"/>
    <property type="project" value="TreeGrafter"/>
</dbReference>
<feature type="domain" description="PPPDE" evidence="5">
    <location>
        <begin position="10"/>
        <end position="270"/>
    </location>
</feature>
<dbReference type="Pfam" id="PF05903">
    <property type="entry name" value="Peptidase_C97"/>
    <property type="match status" value="1"/>
</dbReference>
<comment type="caution">
    <text evidence="6">The sequence shown here is derived from an EMBL/GenBank/DDBJ whole genome shotgun (WGS) entry which is preliminary data.</text>
</comment>
<reference evidence="6 7" key="1">
    <citation type="submission" date="2019-07" db="EMBL/GenBank/DDBJ databases">
        <title>Rhodotorula toruloides NBRC10032 genome sequencing.</title>
        <authorList>
            <person name="Shida Y."/>
            <person name="Takaku H."/>
            <person name="Ogasawara W."/>
            <person name="Mori K."/>
        </authorList>
    </citation>
    <scope>NUCLEOTIDE SEQUENCE [LARGE SCALE GENOMIC DNA]</scope>
    <source>
        <strain evidence="6 7">NBRC10032</strain>
    </source>
</reference>
<evidence type="ECO:0000256" key="4">
    <source>
        <dbReference type="SAM" id="MobiDB-lite"/>
    </source>
</evidence>
<comment type="similarity">
    <text evidence="1">Belongs to the DeSI family.</text>
</comment>
<dbReference type="SMART" id="SM01179">
    <property type="entry name" value="DUF862"/>
    <property type="match status" value="1"/>
</dbReference>
<evidence type="ECO:0000313" key="6">
    <source>
        <dbReference type="EMBL" id="GEM06074.1"/>
    </source>
</evidence>
<name>A0A511K9C5_RHOTO</name>
<dbReference type="Gene3D" id="3.90.1720.30">
    <property type="entry name" value="PPPDE domains"/>
    <property type="match status" value="1"/>
</dbReference>
<dbReference type="EMBL" id="BJWK01000001">
    <property type="protein sequence ID" value="GEM06074.1"/>
    <property type="molecule type" value="Genomic_DNA"/>
</dbReference>
<gene>
    <name evidence="6" type="ORF">Rt10032_c01g0091</name>
</gene>
<dbReference type="PANTHER" id="PTHR12378:SF80">
    <property type="entry name" value="IP06716P-RELATED"/>
    <property type="match status" value="1"/>
</dbReference>
<dbReference type="InterPro" id="IPR042266">
    <property type="entry name" value="PPPDE_sf"/>
</dbReference>
<accession>A0A511K9C5</accession>
<evidence type="ECO:0000256" key="1">
    <source>
        <dbReference type="ARBA" id="ARBA00008140"/>
    </source>
</evidence>
<dbReference type="InterPro" id="IPR008580">
    <property type="entry name" value="PPPDE_dom"/>
</dbReference>
<feature type="region of interest" description="Disordered" evidence="4">
    <location>
        <begin position="110"/>
        <end position="141"/>
    </location>
</feature>
<feature type="region of interest" description="Disordered" evidence="4">
    <location>
        <begin position="164"/>
        <end position="198"/>
    </location>
</feature>
<dbReference type="Proteomes" id="UP000321518">
    <property type="component" value="Unassembled WGS sequence"/>
</dbReference>
<evidence type="ECO:0000313" key="7">
    <source>
        <dbReference type="Proteomes" id="UP000321518"/>
    </source>
</evidence>
<dbReference type="OrthoDB" id="412286at2759"/>